<dbReference type="EMBL" id="FZOY01000003">
    <property type="protein sequence ID" value="SNS78176.1"/>
    <property type="molecule type" value="Genomic_DNA"/>
</dbReference>
<dbReference type="RefSeq" id="WP_089232901.1">
    <property type="nucleotide sequence ID" value="NZ_FZOY01000003.1"/>
</dbReference>
<evidence type="ECO:0000256" key="3">
    <source>
        <dbReference type="ARBA" id="ARBA00022692"/>
    </source>
</evidence>
<evidence type="ECO:0000313" key="10">
    <source>
        <dbReference type="Proteomes" id="UP000198426"/>
    </source>
</evidence>
<dbReference type="Pfam" id="PF02706">
    <property type="entry name" value="Wzz"/>
    <property type="match status" value="1"/>
</dbReference>
<dbReference type="Proteomes" id="UP000198426">
    <property type="component" value="Unassembled WGS sequence"/>
</dbReference>
<evidence type="ECO:0000256" key="6">
    <source>
        <dbReference type="SAM" id="Coils"/>
    </source>
</evidence>
<comment type="subcellular location">
    <subcellularLocation>
        <location evidence="1">Cell membrane</location>
        <topology evidence="1">Multi-pass membrane protein</topology>
    </subcellularLocation>
</comment>
<keyword evidence="5 7" id="KW-0472">Membrane</keyword>
<gene>
    <name evidence="9" type="ORF">SAMN05421757_103314</name>
</gene>
<dbReference type="OrthoDB" id="8114194at2"/>
<keyword evidence="6" id="KW-0175">Coiled coil</keyword>
<keyword evidence="3 7" id="KW-0812">Transmembrane</keyword>
<keyword evidence="2" id="KW-1003">Cell membrane</keyword>
<name>A0A239H9R8_9RHOB</name>
<reference evidence="9 10" key="1">
    <citation type="submission" date="2017-06" db="EMBL/GenBank/DDBJ databases">
        <authorList>
            <person name="Kim H.J."/>
            <person name="Triplett B.A."/>
        </authorList>
    </citation>
    <scope>NUCLEOTIDE SEQUENCE [LARGE SCALE GENOMIC DNA]</scope>
    <source>
        <strain evidence="9 10">DSM 29339</strain>
    </source>
</reference>
<evidence type="ECO:0000256" key="2">
    <source>
        <dbReference type="ARBA" id="ARBA00022475"/>
    </source>
</evidence>
<evidence type="ECO:0000256" key="1">
    <source>
        <dbReference type="ARBA" id="ARBA00004651"/>
    </source>
</evidence>
<protein>
    <submittedName>
        <fullName evidence="9">Polysaccharide chain length determinant protein, PEP-CTERM locus subfamily</fullName>
    </submittedName>
</protein>
<dbReference type="PANTHER" id="PTHR32309:SF13">
    <property type="entry name" value="FERRIC ENTEROBACTIN TRANSPORT PROTEIN FEPE"/>
    <property type="match status" value="1"/>
</dbReference>
<feature type="domain" description="Polysaccharide chain length determinant N-terminal" evidence="8">
    <location>
        <begin position="3"/>
        <end position="74"/>
    </location>
</feature>
<evidence type="ECO:0000256" key="5">
    <source>
        <dbReference type="ARBA" id="ARBA00023136"/>
    </source>
</evidence>
<keyword evidence="4 7" id="KW-1133">Transmembrane helix</keyword>
<evidence type="ECO:0000313" key="9">
    <source>
        <dbReference type="EMBL" id="SNS78176.1"/>
    </source>
</evidence>
<keyword evidence="10" id="KW-1185">Reference proteome</keyword>
<feature type="coiled-coil region" evidence="6">
    <location>
        <begin position="165"/>
        <end position="228"/>
    </location>
</feature>
<dbReference type="AlphaFoldDB" id="A0A239H9R8"/>
<feature type="transmembrane region" description="Helical" evidence="7">
    <location>
        <begin position="491"/>
        <end position="511"/>
    </location>
</feature>
<dbReference type="GO" id="GO:0004713">
    <property type="term" value="F:protein tyrosine kinase activity"/>
    <property type="evidence" value="ECO:0007669"/>
    <property type="project" value="TreeGrafter"/>
</dbReference>
<dbReference type="InterPro" id="IPR050445">
    <property type="entry name" value="Bact_polysacc_biosynth/exp"/>
</dbReference>
<proteinExistence type="predicted"/>
<accession>A0A239H9R8</accession>
<sequence>MSDVRFYFSRFIRRLHWFLLVAVTISAASVIVALTLPPSYESDLRLIVESKQIPDNLAESTVSTPALEQLQIVQQRLLTRENLLDIANDITAVHNQSLLNPDEIVRAMRAQTRVRSTSGRDAATLMDISFEAPSPQAAAGVLNAYLTLILEEDAEFRTARAVTTMEFFEQQVERLGEDLDAKSREILEFKNGNADALPETLNYRMAELSRLEERLTTIDADIENFQGQAEQLLRLAETQNQLSGLNATAAGGTLTPRQQRLLQLERELEEMRGVYSETNPRVVQQLARIEQLREAIAAELGIGTAPQGEATADDGTSENGIANLAQTDNPMLNLQLEGIGMRVATLASQRDETLRRVEELRGSIARTPANALQLEALERDYLNTQKQYNAASDRLSSASTGERIELLSRGQRITVIEPPAVPSAPTRPNRIKLAGAGIATGILAGLGLVFLLEFLNRSVRRADDIVAHFEVMPIATIPYVRSSRQQMIDRGLKLALILAILVGGPALIYAVHEFYMPLDLVAENTMNRLGVRW</sequence>
<feature type="transmembrane region" description="Helical" evidence="7">
    <location>
        <begin position="433"/>
        <end position="452"/>
    </location>
</feature>
<evidence type="ECO:0000256" key="7">
    <source>
        <dbReference type="SAM" id="Phobius"/>
    </source>
</evidence>
<organism evidence="9 10">
    <name type="scientific">Tropicimonas sediminicola</name>
    <dbReference type="NCBI Taxonomy" id="1031541"/>
    <lineage>
        <taxon>Bacteria</taxon>
        <taxon>Pseudomonadati</taxon>
        <taxon>Pseudomonadota</taxon>
        <taxon>Alphaproteobacteria</taxon>
        <taxon>Rhodobacterales</taxon>
        <taxon>Roseobacteraceae</taxon>
        <taxon>Tropicimonas</taxon>
    </lineage>
</organism>
<dbReference type="GO" id="GO:0005886">
    <property type="term" value="C:plasma membrane"/>
    <property type="evidence" value="ECO:0007669"/>
    <property type="project" value="UniProtKB-SubCell"/>
</dbReference>
<dbReference type="InterPro" id="IPR003856">
    <property type="entry name" value="LPS_length_determ_N"/>
</dbReference>
<evidence type="ECO:0000256" key="4">
    <source>
        <dbReference type="ARBA" id="ARBA00022989"/>
    </source>
</evidence>
<evidence type="ECO:0000259" key="8">
    <source>
        <dbReference type="Pfam" id="PF02706"/>
    </source>
</evidence>
<dbReference type="PANTHER" id="PTHR32309">
    <property type="entry name" value="TYROSINE-PROTEIN KINASE"/>
    <property type="match status" value="1"/>
</dbReference>